<feature type="compositionally biased region" description="Pro residues" evidence="8">
    <location>
        <begin position="44"/>
        <end position="54"/>
    </location>
</feature>
<evidence type="ECO:0000256" key="8">
    <source>
        <dbReference type="SAM" id="MobiDB-lite"/>
    </source>
</evidence>
<dbReference type="InterPro" id="IPR005490">
    <property type="entry name" value="LD_TPept_cat_dom"/>
</dbReference>
<feature type="active site" description="Proton donor/acceptor" evidence="7">
    <location>
        <position position="500"/>
    </location>
</feature>
<dbReference type="Proteomes" id="UP000019678">
    <property type="component" value="Unassembled WGS sequence"/>
</dbReference>
<dbReference type="AlphaFoldDB" id="A0A017SV47"/>
<comment type="caution">
    <text evidence="11">The sequence shown here is derived from an EMBL/GenBank/DDBJ whole genome shotgun (WGS) entry which is preliminary data.</text>
</comment>
<dbReference type="Gene3D" id="2.40.440.10">
    <property type="entry name" value="L,D-transpeptidase catalytic domain-like"/>
    <property type="match status" value="1"/>
</dbReference>
<sequence length="555" mass="58930">MRPLPRASLPLLLLAPLAACAPAQDPPGRLSESPLPAVVGLSLPLPPTPTPNGPDAPSDSVNGTDGADGADVTRAALTAPPPGSPGAPPASDKDGSLPGQGARIASIAMRTWIYVAPDERATKLGYLRAGAVVDRAEQSAGTTGCAGGWYRIAPRGYVCVGKGASLALDHQVVAAAVRGPLRGEPAPYHYVISRSPPPHLYFRLPTREDQERVEGSTLGIHLARTAAPRGLPLDPVPAFLSAGRDLPKPYGAEEKLHYSVHTGKAKESSAYGLSTAFAWTGRLFGLTTELDLIPLDRTKPARLSTLRGLIVNPAQWTVVDAPPPIAAAVTLEPDLKGAAAIVKSYGAALLRPDDRGEFEEAGQAGHRSGWLLTGRTHGGRRGLLETAEGSWIAEGSLIIAPVREDPQGHAREGRKWIDVSIKRQMLVAYEGLRPAFATLVSTGRGGMGDPKESHATIRGTFRIHAKHVSTTMDGDEETAEAFDLRDVPYTQYFHEGYALHGAYWHDEFGKPRSHGCVNLAPADAAWLFDWTDPVVPPEWHGALNIDGGTLVWVHG</sequence>
<protein>
    <recommendedName>
        <fullName evidence="10">L,D-TPase catalytic domain-containing protein</fullName>
    </recommendedName>
</protein>
<dbReference type="GO" id="GO:0018104">
    <property type="term" value="P:peptidoglycan-protein cross-linking"/>
    <property type="evidence" value="ECO:0007669"/>
    <property type="project" value="TreeGrafter"/>
</dbReference>
<feature type="chain" id="PRO_5001499659" description="L,D-TPase catalytic domain-containing protein" evidence="9">
    <location>
        <begin position="24"/>
        <end position="555"/>
    </location>
</feature>
<feature type="region of interest" description="Disordered" evidence="8">
    <location>
        <begin position="21"/>
        <end position="100"/>
    </location>
</feature>
<keyword evidence="3" id="KW-0808">Transferase</keyword>
<evidence type="ECO:0000256" key="4">
    <source>
        <dbReference type="ARBA" id="ARBA00022960"/>
    </source>
</evidence>
<dbReference type="RefSeq" id="WP_044250335.1">
    <property type="nucleotide sequence ID" value="NZ_ASRX01000096.1"/>
</dbReference>
<evidence type="ECO:0000256" key="1">
    <source>
        <dbReference type="ARBA" id="ARBA00004752"/>
    </source>
</evidence>
<dbReference type="CDD" id="cd16913">
    <property type="entry name" value="YkuD_like"/>
    <property type="match status" value="1"/>
</dbReference>
<gene>
    <name evidence="11" type="ORF">CAP_8938</name>
</gene>
<feature type="active site" description="Nucleophile" evidence="7">
    <location>
        <position position="516"/>
    </location>
</feature>
<feature type="domain" description="L,D-TPase catalytic" evidence="10">
    <location>
        <begin position="415"/>
        <end position="554"/>
    </location>
</feature>
<dbReference type="PANTHER" id="PTHR30582">
    <property type="entry name" value="L,D-TRANSPEPTIDASE"/>
    <property type="match status" value="1"/>
</dbReference>
<dbReference type="SUPFAM" id="SSF141523">
    <property type="entry name" value="L,D-transpeptidase catalytic domain-like"/>
    <property type="match status" value="1"/>
</dbReference>
<keyword evidence="4 7" id="KW-0133">Cell shape</keyword>
<proteinExistence type="inferred from homology"/>
<dbReference type="EMBL" id="ASRX01000096">
    <property type="protein sequence ID" value="EYF00849.1"/>
    <property type="molecule type" value="Genomic_DNA"/>
</dbReference>
<reference evidence="11 12" key="1">
    <citation type="submission" date="2013-05" db="EMBL/GenBank/DDBJ databases">
        <title>Genome assembly of Chondromyces apiculatus DSM 436.</title>
        <authorList>
            <person name="Sharma G."/>
            <person name="Khatri I."/>
            <person name="Kaur C."/>
            <person name="Mayilraj S."/>
            <person name="Subramanian S."/>
        </authorList>
    </citation>
    <scope>NUCLEOTIDE SEQUENCE [LARGE SCALE GENOMIC DNA]</scope>
    <source>
        <strain evidence="11 12">DSM 436</strain>
    </source>
</reference>
<dbReference type="STRING" id="1192034.CAP_8938"/>
<keyword evidence="9" id="KW-0732">Signal</keyword>
<evidence type="ECO:0000256" key="6">
    <source>
        <dbReference type="ARBA" id="ARBA00023316"/>
    </source>
</evidence>
<dbReference type="GO" id="GO:0016740">
    <property type="term" value="F:transferase activity"/>
    <property type="evidence" value="ECO:0007669"/>
    <property type="project" value="UniProtKB-KW"/>
</dbReference>
<dbReference type="UniPathway" id="UPA00219"/>
<dbReference type="GO" id="GO:0005576">
    <property type="term" value="C:extracellular region"/>
    <property type="evidence" value="ECO:0007669"/>
    <property type="project" value="TreeGrafter"/>
</dbReference>
<evidence type="ECO:0000256" key="5">
    <source>
        <dbReference type="ARBA" id="ARBA00022984"/>
    </source>
</evidence>
<dbReference type="InterPro" id="IPR038063">
    <property type="entry name" value="Transpep_catalytic_dom"/>
</dbReference>
<evidence type="ECO:0000256" key="9">
    <source>
        <dbReference type="SAM" id="SignalP"/>
    </source>
</evidence>
<keyword evidence="5 7" id="KW-0573">Peptidoglycan synthesis</keyword>
<dbReference type="InterPro" id="IPR050979">
    <property type="entry name" value="LD-transpeptidase"/>
</dbReference>
<keyword evidence="12" id="KW-1185">Reference proteome</keyword>
<dbReference type="Pfam" id="PF03734">
    <property type="entry name" value="YkuD"/>
    <property type="match status" value="1"/>
</dbReference>
<comment type="similarity">
    <text evidence="2">Belongs to the YkuD family.</text>
</comment>
<comment type="pathway">
    <text evidence="1 7">Cell wall biogenesis; peptidoglycan biosynthesis.</text>
</comment>
<name>A0A017SV47_9BACT</name>
<evidence type="ECO:0000256" key="2">
    <source>
        <dbReference type="ARBA" id="ARBA00005992"/>
    </source>
</evidence>
<dbReference type="eggNOG" id="COG1376">
    <property type="taxonomic scope" value="Bacteria"/>
</dbReference>
<evidence type="ECO:0000259" key="10">
    <source>
        <dbReference type="PROSITE" id="PS52029"/>
    </source>
</evidence>
<dbReference type="PROSITE" id="PS52029">
    <property type="entry name" value="LD_TPASE"/>
    <property type="match status" value="1"/>
</dbReference>
<dbReference type="GO" id="GO:0071555">
    <property type="term" value="P:cell wall organization"/>
    <property type="evidence" value="ECO:0007669"/>
    <property type="project" value="UniProtKB-UniRule"/>
</dbReference>
<dbReference type="GO" id="GO:0008360">
    <property type="term" value="P:regulation of cell shape"/>
    <property type="evidence" value="ECO:0007669"/>
    <property type="project" value="UniProtKB-UniRule"/>
</dbReference>
<evidence type="ECO:0000313" key="11">
    <source>
        <dbReference type="EMBL" id="EYF00849.1"/>
    </source>
</evidence>
<evidence type="ECO:0000256" key="3">
    <source>
        <dbReference type="ARBA" id="ARBA00022679"/>
    </source>
</evidence>
<evidence type="ECO:0000256" key="7">
    <source>
        <dbReference type="PROSITE-ProRule" id="PRU01373"/>
    </source>
</evidence>
<keyword evidence="6 7" id="KW-0961">Cell wall biogenesis/degradation</keyword>
<feature type="signal peptide" evidence="9">
    <location>
        <begin position="1"/>
        <end position="23"/>
    </location>
</feature>
<feature type="compositionally biased region" description="Pro residues" evidence="8">
    <location>
        <begin position="79"/>
        <end position="88"/>
    </location>
</feature>
<evidence type="ECO:0000313" key="12">
    <source>
        <dbReference type="Proteomes" id="UP000019678"/>
    </source>
</evidence>
<dbReference type="GO" id="GO:0071972">
    <property type="term" value="F:peptidoglycan L,D-transpeptidase activity"/>
    <property type="evidence" value="ECO:0007669"/>
    <property type="project" value="TreeGrafter"/>
</dbReference>
<accession>A0A017SV47</accession>
<organism evidence="11 12">
    <name type="scientific">Chondromyces apiculatus DSM 436</name>
    <dbReference type="NCBI Taxonomy" id="1192034"/>
    <lineage>
        <taxon>Bacteria</taxon>
        <taxon>Pseudomonadati</taxon>
        <taxon>Myxococcota</taxon>
        <taxon>Polyangia</taxon>
        <taxon>Polyangiales</taxon>
        <taxon>Polyangiaceae</taxon>
        <taxon>Chondromyces</taxon>
    </lineage>
</organism>
<dbReference type="PANTHER" id="PTHR30582:SF2">
    <property type="entry name" value="L,D-TRANSPEPTIDASE YCIB-RELATED"/>
    <property type="match status" value="1"/>
</dbReference>